<sequence>MDEQYRSQRGGLALPPRGIAYHWTPEQQIVGYRERARIEPVRVVGRGGQVRRFSLAVQQISPKWHFEGKDLSVDDYMAATRASGVIVLKDGNILLERYGLGRTAEDRWDVQSVSKSVTAILLGAAVHDGSIRSMGDLVTDYVPELKGSAYDDVTIHQLATMTSGVKWDEDYVDPNGLGSRQWKEPYVNEVNPTVSFMSRLPRVNTPGNQFVYSSADTDLAGIVVSNAVRKSLSEYLSDRLWQLFGMESEAYWIVDAAGHERGGSGISMRLRDQARVGLFVLEGGAAGGEQILPPAWLEQATSKLVSSSEGSGYGYFWWLYKHGFAARGHAGQAIYIYPREKVVIAISSAWLEDAQPNRPDYWKMCETFCEAMRVTAAAYSDTRFRAV</sequence>
<evidence type="ECO:0000313" key="3">
    <source>
        <dbReference type="Proteomes" id="UP000528824"/>
    </source>
</evidence>
<dbReference type="InterPro" id="IPR001466">
    <property type="entry name" value="Beta-lactam-related"/>
</dbReference>
<protein>
    <submittedName>
        <fullName evidence="2">CubicO group peptidase (Beta-lactamase class C family)</fullName>
    </submittedName>
</protein>
<dbReference type="EMBL" id="JACHBC010000020">
    <property type="protein sequence ID" value="MBB5564365.1"/>
    <property type="molecule type" value="Genomic_DNA"/>
</dbReference>
<dbReference type="PANTHER" id="PTHR43283">
    <property type="entry name" value="BETA-LACTAMASE-RELATED"/>
    <property type="match status" value="1"/>
</dbReference>
<keyword evidence="3" id="KW-1185">Reference proteome</keyword>
<accession>A0A7W8XK64</accession>
<dbReference type="Gene3D" id="3.40.710.10">
    <property type="entry name" value="DD-peptidase/beta-lactamase superfamily"/>
    <property type="match status" value="1"/>
</dbReference>
<dbReference type="InterPro" id="IPR012338">
    <property type="entry name" value="Beta-lactam/transpept-like"/>
</dbReference>
<dbReference type="InterPro" id="IPR050789">
    <property type="entry name" value="Diverse_Enzym_Activities"/>
</dbReference>
<dbReference type="Pfam" id="PF00144">
    <property type="entry name" value="Beta-lactamase"/>
    <property type="match status" value="1"/>
</dbReference>
<evidence type="ECO:0000259" key="1">
    <source>
        <dbReference type="Pfam" id="PF00144"/>
    </source>
</evidence>
<evidence type="ECO:0000313" key="2">
    <source>
        <dbReference type="EMBL" id="MBB5564365.1"/>
    </source>
</evidence>
<dbReference type="RefSeq" id="WP_183919906.1">
    <property type="nucleotide sequence ID" value="NZ_JACHBB010000020.1"/>
</dbReference>
<reference evidence="2 3" key="1">
    <citation type="submission" date="2020-08" db="EMBL/GenBank/DDBJ databases">
        <title>Genomic Encyclopedia of Type Strains, Phase IV (KMG-V): Genome sequencing to study the core and pangenomes of soil and plant-associated prokaryotes.</title>
        <authorList>
            <person name="Whitman W."/>
        </authorList>
    </citation>
    <scope>NUCLEOTIDE SEQUENCE [LARGE SCALE GENOMIC DNA]</scope>
    <source>
        <strain evidence="2 3">SEMIA 4034</strain>
    </source>
</reference>
<dbReference type="PANTHER" id="PTHR43283:SF14">
    <property type="entry name" value="BLL8153 PROTEIN"/>
    <property type="match status" value="1"/>
</dbReference>
<feature type="domain" description="Beta-lactamase-related" evidence="1">
    <location>
        <begin position="73"/>
        <end position="360"/>
    </location>
</feature>
<dbReference type="Proteomes" id="UP000528824">
    <property type="component" value="Unassembled WGS sequence"/>
</dbReference>
<gene>
    <name evidence="2" type="ORF">GGI59_006073</name>
</gene>
<dbReference type="SUPFAM" id="SSF56601">
    <property type="entry name" value="beta-lactamase/transpeptidase-like"/>
    <property type="match status" value="1"/>
</dbReference>
<name>A0A7W8XK64_9HYPH</name>
<dbReference type="AlphaFoldDB" id="A0A7W8XK64"/>
<proteinExistence type="predicted"/>
<comment type="caution">
    <text evidence="2">The sequence shown here is derived from an EMBL/GenBank/DDBJ whole genome shotgun (WGS) entry which is preliminary data.</text>
</comment>
<organism evidence="2 3">
    <name type="scientific">Rhizobium lentis</name>
    <dbReference type="NCBI Taxonomy" id="1138194"/>
    <lineage>
        <taxon>Bacteria</taxon>
        <taxon>Pseudomonadati</taxon>
        <taxon>Pseudomonadota</taxon>
        <taxon>Alphaproteobacteria</taxon>
        <taxon>Hyphomicrobiales</taxon>
        <taxon>Rhizobiaceae</taxon>
        <taxon>Rhizobium/Agrobacterium group</taxon>
        <taxon>Rhizobium</taxon>
    </lineage>
</organism>